<sequence length="368" mass="41681">MKIIKKIGLSKLFLWQEAERIQTWPEAFASLEPGQSYTRRDLAEKIFGLVYKSSEISEPIRKDVMNNCFGFSPVSHEKIVIHGINAFKETGSDRFKPAQEALDIGKSFAKGNEELWTIPLASLIAKFEVRTRLMLYLLGKGGWKIAFENPEFFAYPSVRARLICEDEVIEPFKLGGKGFNRLLHQYRHAALGSFWSRKLINAGYEIADDFVFEAVRQGQPSTNKLNSSIKGSLFLMKYLGILETNGHEWKLCNQKALQILGKTIAEEFLDISEEPLVQDTPLLILKKLTAQSQDSEGFVIVSRLAGSWAAQTGIGSHNAAESFDHFIREQIYKDVIRITSRHQGQPRHGRGLFGDDNARKLKIEFPEA</sequence>
<evidence type="ECO:0000313" key="1">
    <source>
        <dbReference type="EMBL" id="QTA78419.1"/>
    </source>
</evidence>
<proteinExistence type="predicted"/>
<gene>
    <name evidence="1" type="ORF">dnl_06400</name>
</gene>
<accession>A0A975GES4</accession>
<keyword evidence="2" id="KW-1185">Reference proteome</keyword>
<dbReference type="RefSeq" id="WP_207690277.1">
    <property type="nucleotide sequence ID" value="NZ_CP061799.1"/>
</dbReference>
<organism evidence="1 2">
    <name type="scientific">Desulfonema limicola</name>
    <dbReference type="NCBI Taxonomy" id="45656"/>
    <lineage>
        <taxon>Bacteria</taxon>
        <taxon>Pseudomonadati</taxon>
        <taxon>Thermodesulfobacteriota</taxon>
        <taxon>Desulfobacteria</taxon>
        <taxon>Desulfobacterales</taxon>
        <taxon>Desulfococcaceae</taxon>
        <taxon>Desulfonema</taxon>
    </lineage>
</organism>
<reference evidence="1" key="1">
    <citation type="journal article" date="2021" name="Microb. Physiol.">
        <title>Proteogenomic Insights into the Physiology of Marine, Sulfate-Reducing, Filamentous Desulfonema limicola and Desulfonema magnum.</title>
        <authorList>
            <person name="Schnaars V."/>
            <person name="Wohlbrand L."/>
            <person name="Scheve S."/>
            <person name="Hinrichs C."/>
            <person name="Reinhardt R."/>
            <person name="Rabus R."/>
        </authorList>
    </citation>
    <scope>NUCLEOTIDE SEQUENCE</scope>
    <source>
        <strain evidence="1">5ac10</strain>
    </source>
</reference>
<dbReference type="AlphaFoldDB" id="A0A975GES4"/>
<evidence type="ECO:0000313" key="2">
    <source>
        <dbReference type="Proteomes" id="UP000663720"/>
    </source>
</evidence>
<dbReference type="Proteomes" id="UP000663720">
    <property type="component" value="Chromosome"/>
</dbReference>
<protein>
    <submittedName>
        <fullName evidence="1">Uncharacterized protein</fullName>
    </submittedName>
</protein>
<dbReference type="EMBL" id="CP061799">
    <property type="protein sequence ID" value="QTA78419.1"/>
    <property type="molecule type" value="Genomic_DNA"/>
</dbReference>
<name>A0A975GES4_9BACT</name>
<dbReference type="KEGG" id="dli:dnl_06400"/>